<dbReference type="InterPro" id="IPR036922">
    <property type="entry name" value="Rieske_2Fe-2S_sf"/>
</dbReference>
<reference evidence="6 7" key="1">
    <citation type="submission" date="2017-08" db="EMBL/GenBank/DDBJ databases">
        <title>Lysobacter sylvestris genome.</title>
        <authorList>
            <person name="Zhang D.-C."/>
            <person name="Albuquerque L."/>
            <person name="Franca L."/>
            <person name="Froufe H.J.C."/>
            <person name="Barroso C."/>
            <person name="Egas C."/>
            <person name="Da Costa M."/>
            <person name="Margesin R."/>
        </authorList>
    </citation>
    <scope>NUCLEOTIDE SEQUENCE [LARGE SCALE GENOMIC DNA]</scope>
    <source>
        <strain evidence="6 7">AM20-91</strain>
    </source>
</reference>
<dbReference type="AlphaFoldDB" id="A0A2K1Q2X9"/>
<dbReference type="OrthoDB" id="9800167at2"/>
<dbReference type="Pfam" id="PF00355">
    <property type="entry name" value="Rieske"/>
    <property type="match status" value="1"/>
</dbReference>
<keyword evidence="1" id="KW-0001">2Fe-2S</keyword>
<evidence type="ECO:0000259" key="5">
    <source>
        <dbReference type="PROSITE" id="PS51296"/>
    </source>
</evidence>
<gene>
    <name evidence="6" type="ORF">Lysil_1035</name>
</gene>
<organism evidence="6 7">
    <name type="scientific">Solilutibacter silvestris</name>
    <dbReference type="NCBI Taxonomy" id="1645665"/>
    <lineage>
        <taxon>Bacteria</taxon>
        <taxon>Pseudomonadati</taxon>
        <taxon>Pseudomonadota</taxon>
        <taxon>Gammaproteobacteria</taxon>
        <taxon>Lysobacterales</taxon>
        <taxon>Lysobacteraceae</taxon>
        <taxon>Solilutibacter</taxon>
    </lineage>
</organism>
<evidence type="ECO:0000256" key="2">
    <source>
        <dbReference type="ARBA" id="ARBA00022723"/>
    </source>
</evidence>
<dbReference type="EMBL" id="NPZB01000001">
    <property type="protein sequence ID" value="PNS09406.1"/>
    <property type="molecule type" value="Genomic_DNA"/>
</dbReference>
<dbReference type="Gene3D" id="2.102.10.10">
    <property type="entry name" value="Rieske [2Fe-2S] iron-sulphur domain"/>
    <property type="match status" value="1"/>
</dbReference>
<dbReference type="Proteomes" id="UP000236220">
    <property type="component" value="Unassembled WGS sequence"/>
</dbReference>
<keyword evidence="3" id="KW-0408">Iron</keyword>
<sequence>MSGSPLDGWEFVCSEGELLPGEKRTVWAGDTPILVVNLDGDYYAVEDRCTHEDFDLSAGEVNQKDGSIECVLHGAKFDLRNGDVLCPPAYVPVATFPVQVVDGAVWTRDHR</sequence>
<keyword evidence="2" id="KW-0479">Metal-binding</keyword>
<evidence type="ECO:0000256" key="4">
    <source>
        <dbReference type="ARBA" id="ARBA00023014"/>
    </source>
</evidence>
<dbReference type="PANTHER" id="PTHR21496:SF23">
    <property type="entry name" value="3-PHENYLPROPIONATE_CINNAMIC ACID DIOXYGENASE FERREDOXIN SUBUNIT"/>
    <property type="match status" value="1"/>
</dbReference>
<evidence type="ECO:0000313" key="7">
    <source>
        <dbReference type="Proteomes" id="UP000236220"/>
    </source>
</evidence>
<dbReference type="GO" id="GO:0051213">
    <property type="term" value="F:dioxygenase activity"/>
    <property type="evidence" value="ECO:0007669"/>
    <property type="project" value="UniProtKB-KW"/>
</dbReference>
<dbReference type="RefSeq" id="WP_103074459.1">
    <property type="nucleotide sequence ID" value="NZ_NPZB01000001.1"/>
</dbReference>
<dbReference type="SUPFAM" id="SSF50022">
    <property type="entry name" value="ISP domain"/>
    <property type="match status" value="1"/>
</dbReference>
<comment type="caution">
    <text evidence="6">The sequence shown here is derived from an EMBL/GenBank/DDBJ whole genome shotgun (WGS) entry which is preliminary data.</text>
</comment>
<name>A0A2K1Q2X9_9GAMM</name>
<feature type="domain" description="Rieske" evidence="5">
    <location>
        <begin position="10"/>
        <end position="107"/>
    </location>
</feature>
<dbReference type="InterPro" id="IPR017941">
    <property type="entry name" value="Rieske_2Fe-2S"/>
</dbReference>
<keyword evidence="6" id="KW-0560">Oxidoreductase</keyword>
<dbReference type="PANTHER" id="PTHR21496">
    <property type="entry name" value="FERREDOXIN-RELATED"/>
    <property type="match status" value="1"/>
</dbReference>
<accession>A0A2K1Q2X9</accession>
<dbReference type="GO" id="GO:0051537">
    <property type="term" value="F:2 iron, 2 sulfur cluster binding"/>
    <property type="evidence" value="ECO:0007669"/>
    <property type="project" value="UniProtKB-KW"/>
</dbReference>
<evidence type="ECO:0000256" key="1">
    <source>
        <dbReference type="ARBA" id="ARBA00022714"/>
    </source>
</evidence>
<dbReference type="PROSITE" id="PS51296">
    <property type="entry name" value="RIESKE"/>
    <property type="match status" value="1"/>
</dbReference>
<proteinExistence type="predicted"/>
<protein>
    <submittedName>
        <fullName evidence="6">Ferredoxin subunit of nitrite reductase and ring-hydroxylating dioxygenase</fullName>
    </submittedName>
</protein>
<evidence type="ECO:0000313" key="6">
    <source>
        <dbReference type="EMBL" id="PNS09406.1"/>
    </source>
</evidence>
<dbReference type="GO" id="GO:0046872">
    <property type="term" value="F:metal ion binding"/>
    <property type="evidence" value="ECO:0007669"/>
    <property type="project" value="UniProtKB-KW"/>
</dbReference>
<evidence type="ECO:0000256" key="3">
    <source>
        <dbReference type="ARBA" id="ARBA00023004"/>
    </source>
</evidence>
<keyword evidence="7" id="KW-1185">Reference proteome</keyword>
<dbReference type="CDD" id="cd03528">
    <property type="entry name" value="Rieske_RO_ferredoxin"/>
    <property type="match status" value="1"/>
</dbReference>
<keyword evidence="4" id="KW-0411">Iron-sulfur</keyword>
<keyword evidence="6" id="KW-0223">Dioxygenase</keyword>